<dbReference type="Proteomes" id="UP000054248">
    <property type="component" value="Unassembled WGS sequence"/>
</dbReference>
<reference evidence="4" key="2">
    <citation type="submission" date="2015-01" db="EMBL/GenBank/DDBJ databases">
        <title>Evolutionary Origins and Diversification of the Mycorrhizal Mutualists.</title>
        <authorList>
            <consortium name="DOE Joint Genome Institute"/>
            <consortium name="Mycorrhizal Genomics Consortium"/>
            <person name="Kohler A."/>
            <person name="Kuo A."/>
            <person name="Nagy L.G."/>
            <person name="Floudas D."/>
            <person name="Copeland A."/>
            <person name="Barry K.W."/>
            <person name="Cichocki N."/>
            <person name="Veneault-Fourrey C."/>
            <person name="LaButti K."/>
            <person name="Lindquist E.A."/>
            <person name="Lipzen A."/>
            <person name="Lundell T."/>
            <person name="Morin E."/>
            <person name="Murat C."/>
            <person name="Riley R."/>
            <person name="Ohm R."/>
            <person name="Sun H."/>
            <person name="Tunlid A."/>
            <person name="Henrissat B."/>
            <person name="Grigoriev I.V."/>
            <person name="Hibbett D.S."/>
            <person name="Martin F."/>
        </authorList>
    </citation>
    <scope>NUCLEOTIDE SEQUENCE [LARGE SCALE GENOMIC DNA]</scope>
    <source>
        <strain evidence="4">MUT 4182</strain>
    </source>
</reference>
<protein>
    <recommendedName>
        <fullName evidence="2">F-box domain-containing protein</fullName>
    </recommendedName>
</protein>
<dbReference type="OrthoDB" id="3250648at2759"/>
<reference evidence="3 4" key="1">
    <citation type="submission" date="2014-04" db="EMBL/GenBank/DDBJ databases">
        <authorList>
            <consortium name="DOE Joint Genome Institute"/>
            <person name="Kuo A."/>
            <person name="Girlanda M."/>
            <person name="Perotto S."/>
            <person name="Kohler A."/>
            <person name="Nagy L.G."/>
            <person name="Floudas D."/>
            <person name="Copeland A."/>
            <person name="Barry K.W."/>
            <person name="Cichocki N."/>
            <person name="Veneault-Fourrey C."/>
            <person name="LaButti K."/>
            <person name="Lindquist E.A."/>
            <person name="Lipzen A."/>
            <person name="Lundell T."/>
            <person name="Morin E."/>
            <person name="Murat C."/>
            <person name="Sun H."/>
            <person name="Tunlid A."/>
            <person name="Henrissat B."/>
            <person name="Grigoriev I.V."/>
            <person name="Hibbett D.S."/>
            <person name="Martin F."/>
            <person name="Nordberg H.P."/>
            <person name="Cantor M.N."/>
            <person name="Hua S.X."/>
        </authorList>
    </citation>
    <scope>NUCLEOTIDE SEQUENCE [LARGE SCALE GENOMIC DNA]</scope>
    <source>
        <strain evidence="3 4">MUT 4182</strain>
    </source>
</reference>
<dbReference type="Gene3D" id="1.20.1280.50">
    <property type="match status" value="1"/>
</dbReference>
<accession>A0A0C3PTS1</accession>
<dbReference type="EMBL" id="KN823306">
    <property type="protein sequence ID" value="KIO18185.1"/>
    <property type="molecule type" value="Genomic_DNA"/>
</dbReference>
<name>A0A0C3PTS1_9AGAM</name>
<proteinExistence type="predicted"/>
<evidence type="ECO:0000313" key="3">
    <source>
        <dbReference type="EMBL" id="KIO18185.1"/>
    </source>
</evidence>
<organism evidence="3 4">
    <name type="scientific">Tulasnella calospora MUT 4182</name>
    <dbReference type="NCBI Taxonomy" id="1051891"/>
    <lineage>
        <taxon>Eukaryota</taxon>
        <taxon>Fungi</taxon>
        <taxon>Dikarya</taxon>
        <taxon>Basidiomycota</taxon>
        <taxon>Agaricomycotina</taxon>
        <taxon>Agaricomycetes</taxon>
        <taxon>Cantharellales</taxon>
        <taxon>Tulasnellaceae</taxon>
        <taxon>Tulasnella</taxon>
    </lineage>
</organism>
<feature type="region of interest" description="Disordered" evidence="1">
    <location>
        <begin position="1"/>
        <end position="33"/>
    </location>
</feature>
<evidence type="ECO:0000259" key="2">
    <source>
        <dbReference type="Pfam" id="PF12937"/>
    </source>
</evidence>
<feature type="compositionally biased region" description="Polar residues" evidence="1">
    <location>
        <begin position="15"/>
        <end position="28"/>
    </location>
</feature>
<evidence type="ECO:0000313" key="4">
    <source>
        <dbReference type="Proteomes" id="UP000054248"/>
    </source>
</evidence>
<dbReference type="AlphaFoldDB" id="A0A0C3PTS1"/>
<sequence length="558" mass="62639">MDGTIDNGPHLDPETGTNLLTTEPSSNKPYGWPDSPISKGYLTRMTCPDDLGPHSTTPPLAVQRLSEDLFIDIVQRYVDPRLPIRDLIRLILVCRQWRRTIEGTPSLWCHITGNETLPYLRKGLQMSKQSHLDVYYHEMTSWIGAQVFLEEIGPHIAHWKSLVAVFTTANFPLAELEIKSAPVLERLHLVNKYWRRWGAPITLFGGAPAPPTLKDVRITGLPITLRPLRMVEMRRFKLGAHPSATTTVITRVLRDSPNLHWIELSNIKDQNDLTLTEGTIRLPFLKHLRIFAIPQPMALQILSNVSAPSLHELRLRLSNTENPRTTILPALTPLIPAMRSIASGALTTDLNFNGPLYGIRIGELGLCFRSNVTNSDAGELAKDLFDWLVSQLGGHLMDIPATLSLENCPASPLYADWLGTRVNVTKLRLWHEPLSIPRHPFNGVLPSLSKPNASSSTGWLLPHVEIFETNLTWDGGNWDLVDMIGARRSAATCNSHWQLDEQTPTVSLKCFREIQLSYGGKEPNRDQHPGIEFMRAVQNAAGDANIYWSGVKLRNDRM</sequence>
<dbReference type="InterPro" id="IPR001810">
    <property type="entry name" value="F-box_dom"/>
</dbReference>
<feature type="domain" description="F-box" evidence="2">
    <location>
        <begin position="81"/>
        <end position="111"/>
    </location>
</feature>
<dbReference type="InterPro" id="IPR036047">
    <property type="entry name" value="F-box-like_dom_sf"/>
</dbReference>
<dbReference type="Pfam" id="PF12937">
    <property type="entry name" value="F-box-like"/>
    <property type="match status" value="1"/>
</dbReference>
<dbReference type="SUPFAM" id="SSF81383">
    <property type="entry name" value="F-box domain"/>
    <property type="match status" value="1"/>
</dbReference>
<evidence type="ECO:0000256" key="1">
    <source>
        <dbReference type="SAM" id="MobiDB-lite"/>
    </source>
</evidence>
<dbReference type="HOGENOM" id="CLU_034965_0_0_1"/>
<gene>
    <name evidence="3" type="ORF">M407DRAFT_32154</name>
</gene>
<keyword evidence="4" id="KW-1185">Reference proteome</keyword>